<reference evidence="5 6" key="1">
    <citation type="submission" date="2017-11" db="EMBL/GenBank/DDBJ databases">
        <title>Evolution of Phototrophy in the Chloroflexi Phylum Driven by Horizontal Gene Transfer.</title>
        <authorList>
            <person name="Ward L.M."/>
            <person name="Hemp J."/>
            <person name="Shih P.M."/>
            <person name="Mcglynn S.E."/>
            <person name="Fischer W."/>
        </authorList>
    </citation>
    <scope>NUCLEOTIDE SEQUENCE [LARGE SCALE GENOMIC DNA]</scope>
    <source>
        <strain evidence="4">CP1_1M</strain>
        <strain evidence="3">JP3_13</strain>
    </source>
</reference>
<organism evidence="4 5">
    <name type="scientific">Candidatus Thermofonsia Clade 1 bacterium</name>
    <dbReference type="NCBI Taxonomy" id="2364210"/>
    <lineage>
        <taxon>Bacteria</taxon>
        <taxon>Bacillati</taxon>
        <taxon>Chloroflexota</taxon>
        <taxon>Candidatus Thermofontia</taxon>
        <taxon>Candidatus Thermofonsia Clade 1</taxon>
    </lineage>
</organism>
<evidence type="ECO:0000256" key="1">
    <source>
        <dbReference type="ARBA" id="ARBA00007637"/>
    </source>
</evidence>
<dbReference type="InterPro" id="IPR036291">
    <property type="entry name" value="NAD(P)-bd_dom_sf"/>
</dbReference>
<name>A0A2M8PX37_9CHLR</name>
<dbReference type="EMBL" id="PGTM01000207">
    <property type="protein sequence ID" value="PJF35103.1"/>
    <property type="molecule type" value="Genomic_DNA"/>
</dbReference>
<sequence>MSKRILITGGAGFIGSHLADACIARGYRVIVLDNLSGGRRDYVNAAAEFVQGDVTEPAHLEPIFANGVDAVLHLAAQASIRLSFADPSHDLRTNTLGTINVLQACLAYRVPRLLFASSMTIYGNSNPVPTAESAAPDPASYYAITKYAAERYVHLTAARRDLDFQLNVTSFRMFNVYGERQSLTNAYQGVMAIFIGNVLRGEPITIHSDGEQSRDFVHISDVVRAWMDALEQPATYGQVINLGTGVPTTVNALCDAVLRAFGKDRSSYPVHYGPAQPGDMRASAADIRRAQALLNWQPRVPFAEGIQQTIAWARAQLSDSRR</sequence>
<dbReference type="Proteomes" id="UP000228947">
    <property type="component" value="Unassembled WGS sequence"/>
</dbReference>
<comment type="similarity">
    <text evidence="1">Belongs to the NAD(P)-dependent epimerase/dehydratase family.</text>
</comment>
<gene>
    <name evidence="3" type="ORF">CUN49_12290</name>
    <name evidence="4" type="ORF">CUN50_05405</name>
</gene>
<dbReference type="EMBL" id="PGTL01000033">
    <property type="protein sequence ID" value="PJF42110.1"/>
    <property type="molecule type" value="Genomic_DNA"/>
</dbReference>
<evidence type="ECO:0000313" key="4">
    <source>
        <dbReference type="EMBL" id="PJF42110.1"/>
    </source>
</evidence>
<evidence type="ECO:0000313" key="3">
    <source>
        <dbReference type="EMBL" id="PJF35103.1"/>
    </source>
</evidence>
<dbReference type="Gene3D" id="3.40.50.720">
    <property type="entry name" value="NAD(P)-binding Rossmann-like Domain"/>
    <property type="match status" value="1"/>
</dbReference>
<comment type="caution">
    <text evidence="4">The sequence shown here is derived from an EMBL/GenBank/DDBJ whole genome shotgun (WGS) entry which is preliminary data.</text>
</comment>
<dbReference type="AlphaFoldDB" id="A0A2M8PX37"/>
<dbReference type="Pfam" id="PF01370">
    <property type="entry name" value="Epimerase"/>
    <property type="match status" value="1"/>
</dbReference>
<accession>A0A2M8PC27</accession>
<evidence type="ECO:0000313" key="5">
    <source>
        <dbReference type="Proteomes" id="UP000228947"/>
    </source>
</evidence>
<dbReference type="Gene3D" id="3.90.25.10">
    <property type="entry name" value="UDP-galactose 4-epimerase, domain 1"/>
    <property type="match status" value="1"/>
</dbReference>
<dbReference type="SUPFAM" id="SSF51735">
    <property type="entry name" value="NAD(P)-binding Rossmann-fold domains"/>
    <property type="match status" value="1"/>
</dbReference>
<proteinExistence type="inferred from homology"/>
<evidence type="ECO:0000313" key="6">
    <source>
        <dbReference type="Proteomes" id="UP000229681"/>
    </source>
</evidence>
<evidence type="ECO:0000259" key="2">
    <source>
        <dbReference type="Pfam" id="PF01370"/>
    </source>
</evidence>
<protein>
    <submittedName>
        <fullName evidence="4">UDP-glucose 4-epimerase</fullName>
    </submittedName>
</protein>
<accession>A0A2M8PX37</accession>
<feature type="domain" description="NAD-dependent epimerase/dehydratase" evidence="2">
    <location>
        <begin position="5"/>
        <end position="243"/>
    </location>
</feature>
<dbReference type="InterPro" id="IPR001509">
    <property type="entry name" value="Epimerase_deHydtase"/>
</dbReference>
<dbReference type="Proteomes" id="UP000229681">
    <property type="component" value="Unassembled WGS sequence"/>
</dbReference>
<dbReference type="PANTHER" id="PTHR43000">
    <property type="entry name" value="DTDP-D-GLUCOSE 4,6-DEHYDRATASE-RELATED"/>
    <property type="match status" value="1"/>
</dbReference>